<comment type="caution">
    <text evidence="1">The sequence shown here is derived from an EMBL/GenBank/DDBJ whole genome shotgun (WGS) entry which is preliminary data.</text>
</comment>
<accession>A0A4R4E5A6</accession>
<dbReference type="RefSeq" id="WP_131851741.1">
    <property type="nucleotide sequence ID" value="NZ_SKFH01000010.1"/>
</dbReference>
<protein>
    <submittedName>
        <fullName evidence="1">Uncharacterized protein</fullName>
    </submittedName>
</protein>
<proteinExistence type="predicted"/>
<keyword evidence="2" id="KW-1185">Reference proteome</keyword>
<sequence>MTLFDFKLLPAMEQLDLLYEQGSFIGKRKVAAQTCVLYQLESFYVEVLYRQYRRIPEKLHCFRSTALLDPYLELIDVEHWVI</sequence>
<name>A0A4R4E5A6_9BACT</name>
<dbReference type="Proteomes" id="UP000295164">
    <property type="component" value="Unassembled WGS sequence"/>
</dbReference>
<dbReference type="OrthoDB" id="677710at2"/>
<evidence type="ECO:0000313" key="1">
    <source>
        <dbReference type="EMBL" id="TCZ72818.1"/>
    </source>
</evidence>
<evidence type="ECO:0000313" key="2">
    <source>
        <dbReference type="Proteomes" id="UP000295164"/>
    </source>
</evidence>
<gene>
    <name evidence="1" type="ORF">E0486_08545</name>
</gene>
<reference evidence="1 2" key="1">
    <citation type="submission" date="2019-03" db="EMBL/GenBank/DDBJ databases">
        <authorList>
            <person name="Kim M.K.M."/>
        </authorList>
    </citation>
    <scope>NUCLEOTIDE SEQUENCE [LARGE SCALE GENOMIC DNA]</scope>
    <source>
        <strain evidence="1 2">17J68-15</strain>
    </source>
</reference>
<dbReference type="AlphaFoldDB" id="A0A4R4E5A6"/>
<organism evidence="1 2">
    <name type="scientific">Flaviaesturariibacter aridisoli</name>
    <dbReference type="NCBI Taxonomy" id="2545761"/>
    <lineage>
        <taxon>Bacteria</taxon>
        <taxon>Pseudomonadati</taxon>
        <taxon>Bacteroidota</taxon>
        <taxon>Chitinophagia</taxon>
        <taxon>Chitinophagales</taxon>
        <taxon>Chitinophagaceae</taxon>
        <taxon>Flaviaestuariibacter</taxon>
    </lineage>
</organism>
<dbReference type="EMBL" id="SKFH01000010">
    <property type="protein sequence ID" value="TCZ72818.1"/>
    <property type="molecule type" value="Genomic_DNA"/>
</dbReference>